<dbReference type="Proteomes" id="UP001465755">
    <property type="component" value="Unassembled WGS sequence"/>
</dbReference>
<evidence type="ECO:0000313" key="2">
    <source>
        <dbReference type="EMBL" id="KAK9794048.1"/>
    </source>
</evidence>
<name>A0AAW1NPL1_9CHLO</name>
<dbReference type="EMBL" id="JALJOQ010000143">
    <property type="protein sequence ID" value="KAK9794048.1"/>
    <property type="molecule type" value="Genomic_DNA"/>
</dbReference>
<gene>
    <name evidence="2" type="ORF">WJX73_006053</name>
</gene>
<evidence type="ECO:0000256" key="1">
    <source>
        <dbReference type="SAM" id="MobiDB-lite"/>
    </source>
</evidence>
<reference evidence="2 3" key="1">
    <citation type="journal article" date="2024" name="Nat. Commun.">
        <title>Phylogenomics reveals the evolutionary origins of lichenization in chlorophyte algae.</title>
        <authorList>
            <person name="Puginier C."/>
            <person name="Libourel C."/>
            <person name="Otte J."/>
            <person name="Skaloud P."/>
            <person name="Haon M."/>
            <person name="Grisel S."/>
            <person name="Petersen M."/>
            <person name="Berrin J.G."/>
            <person name="Delaux P.M."/>
            <person name="Dal Grande F."/>
            <person name="Keller J."/>
        </authorList>
    </citation>
    <scope>NUCLEOTIDE SEQUENCE [LARGE SCALE GENOMIC DNA]</scope>
    <source>
        <strain evidence="2 3">SAG 2036</strain>
    </source>
</reference>
<evidence type="ECO:0000313" key="3">
    <source>
        <dbReference type="Proteomes" id="UP001465755"/>
    </source>
</evidence>
<dbReference type="AlphaFoldDB" id="A0AAW1NPL1"/>
<proteinExistence type="predicted"/>
<protein>
    <submittedName>
        <fullName evidence="2">Uncharacterized protein</fullName>
    </submittedName>
</protein>
<organism evidence="2 3">
    <name type="scientific">Symbiochloris irregularis</name>
    <dbReference type="NCBI Taxonomy" id="706552"/>
    <lineage>
        <taxon>Eukaryota</taxon>
        <taxon>Viridiplantae</taxon>
        <taxon>Chlorophyta</taxon>
        <taxon>core chlorophytes</taxon>
        <taxon>Trebouxiophyceae</taxon>
        <taxon>Trebouxiales</taxon>
        <taxon>Trebouxiaceae</taxon>
        <taxon>Symbiochloris</taxon>
    </lineage>
</organism>
<keyword evidence="3" id="KW-1185">Reference proteome</keyword>
<sequence>MLELLEYTGREGRVERQSCLKPSTVNTSRETEANVQHTRPDSDALGMLDTYRAFRRGLQLAVRALDEPSVGHRRRDKVTEVHAAILAQKALLHSWLAQNRRHLRHMVTQFLEANLQMPVYHVVQAHQQMLGACQLSMDQKARLCKEAAVHSRAVSTIAHERCYILQKLAEILPSRDDGLAGQGMKEAVNRQLVATQQSMCDREADARLAMWQAFFLTDVLSAEQSARLQVKSMTVVPDATILAAVQQPPGAHVPRQSLSGPGHMQHRPSPEDRAAVPPQPQSIAVNRNPIMPAPSALQPGTALHLQMQEDAESLQELLQG</sequence>
<comment type="caution">
    <text evidence="2">The sequence shown here is derived from an EMBL/GenBank/DDBJ whole genome shotgun (WGS) entry which is preliminary data.</text>
</comment>
<feature type="region of interest" description="Disordered" evidence="1">
    <location>
        <begin position="247"/>
        <end position="298"/>
    </location>
</feature>
<accession>A0AAW1NPL1</accession>